<dbReference type="RefSeq" id="WP_073085913.1">
    <property type="nucleotide sequence ID" value="NZ_FRBL01000009.1"/>
</dbReference>
<dbReference type="STRING" id="1419482.SAMN05444266_109332"/>
<dbReference type="GO" id="GO:0008703">
    <property type="term" value="F:5-amino-6-(5-phosphoribosylamino)uracil reductase activity"/>
    <property type="evidence" value="ECO:0007669"/>
    <property type="project" value="InterPro"/>
</dbReference>
<dbReference type="SUPFAM" id="SSF53597">
    <property type="entry name" value="Dihydrofolate reductase-like"/>
    <property type="match status" value="1"/>
</dbReference>
<evidence type="ECO:0000313" key="3">
    <source>
        <dbReference type="Proteomes" id="UP000184420"/>
    </source>
</evidence>
<dbReference type="InterPro" id="IPR002734">
    <property type="entry name" value="RibDG_C"/>
</dbReference>
<keyword evidence="3" id="KW-1185">Reference proteome</keyword>
<sequence>MKVNLIANISHNGQVLLAGKSNHNVPQEALGYFFQLTNNIKSLVLGSATFKVLESFGGAEQVFPGVEIVVLSAGNFSSDKYKVARTPEEALSYLSEKGFTATVLGGGTKTYNAFLEAGLVTDIFFNLIPVIVGDGGVIGDKDNFVTRFKIVENKMLTEEILQVQYAAV</sequence>
<proteinExistence type="predicted"/>
<feature type="domain" description="Bacterial bifunctional deaminase-reductase C-terminal" evidence="1">
    <location>
        <begin position="86"/>
        <end position="159"/>
    </location>
</feature>
<dbReference type="Proteomes" id="UP000184420">
    <property type="component" value="Unassembled WGS sequence"/>
</dbReference>
<gene>
    <name evidence="2" type="ORF">SAMN05444266_109332</name>
</gene>
<reference evidence="2 3" key="1">
    <citation type="submission" date="2016-11" db="EMBL/GenBank/DDBJ databases">
        <authorList>
            <person name="Jaros S."/>
            <person name="Januszkiewicz K."/>
            <person name="Wedrychowicz H."/>
        </authorList>
    </citation>
    <scope>NUCLEOTIDE SEQUENCE [LARGE SCALE GENOMIC DNA]</scope>
    <source>
        <strain evidence="2 3">DSM 27406</strain>
    </source>
</reference>
<dbReference type="AlphaFoldDB" id="A0A1M7KIW2"/>
<accession>A0A1M7KIW2</accession>
<dbReference type="OrthoDB" id="705695at2"/>
<protein>
    <submittedName>
        <fullName evidence="2">Dihydrofolate reductase</fullName>
    </submittedName>
</protein>
<dbReference type="Gene3D" id="3.40.430.10">
    <property type="entry name" value="Dihydrofolate Reductase, subunit A"/>
    <property type="match status" value="1"/>
</dbReference>
<name>A0A1M7KIW2_9BACT</name>
<organism evidence="2 3">
    <name type="scientific">Chitinophaga jiangningensis</name>
    <dbReference type="NCBI Taxonomy" id="1419482"/>
    <lineage>
        <taxon>Bacteria</taxon>
        <taxon>Pseudomonadati</taxon>
        <taxon>Bacteroidota</taxon>
        <taxon>Chitinophagia</taxon>
        <taxon>Chitinophagales</taxon>
        <taxon>Chitinophagaceae</taxon>
        <taxon>Chitinophaga</taxon>
    </lineage>
</organism>
<evidence type="ECO:0000313" key="2">
    <source>
        <dbReference type="EMBL" id="SHM64831.1"/>
    </source>
</evidence>
<dbReference type="EMBL" id="FRBL01000009">
    <property type="protein sequence ID" value="SHM64831.1"/>
    <property type="molecule type" value="Genomic_DNA"/>
</dbReference>
<dbReference type="Pfam" id="PF01872">
    <property type="entry name" value="RibD_C"/>
    <property type="match status" value="1"/>
</dbReference>
<dbReference type="GO" id="GO:0009231">
    <property type="term" value="P:riboflavin biosynthetic process"/>
    <property type="evidence" value="ECO:0007669"/>
    <property type="project" value="InterPro"/>
</dbReference>
<dbReference type="InterPro" id="IPR024072">
    <property type="entry name" value="DHFR-like_dom_sf"/>
</dbReference>
<evidence type="ECO:0000259" key="1">
    <source>
        <dbReference type="Pfam" id="PF01872"/>
    </source>
</evidence>